<feature type="domain" description="Fibronectin type-III" evidence="1">
    <location>
        <begin position="513"/>
        <end position="607"/>
    </location>
</feature>
<dbReference type="InterPro" id="IPR056072">
    <property type="entry name" value="SNTX_MACPF/CDC-like_dom"/>
</dbReference>
<sequence length="777" mass="87378">MASQPIEVAALGRPLFPGMLYDCRKDTFIPGVTLWDKKSLSEDLDSRRQLMTDLKFSSSDSLSSKSSLLDVSASLKASFLGGLVEVGGSAKFLRNTKSSNQQSRVTMYYSETSRFEQLTMTHLGQITYPQVFDQKTATHVVTAVLYGAQAFMVFDRTFSEEENKQEIEGELNVMVKKIPLFSIEGQGAVKMTDGHKKMVESVTCTFHGDVHLEKSPTTYMEAVEVYKKLPILLKENPQNAVPIKVWLYPLSLLDTKAAQLKREITTSLVSNTEDVIEELGEVERTCNDLFRNTLVNVFRDIKERLSLFQGSFSIYKTVILKALARVLPAIRGGEKDENSLEDILKIHYSSPFKPDMLNKWLDHAKSELNLLSSHTKVLEGILTEDSDRLNTVLLDPNIDVVVCLTFTSLKYEDQYLSTLKEFVQSAKLKDLDVAMKTSSSTLPSVKKWIHYPDVISKIRENLTLFKSFSEANKDVKRYRFIISAISDPSSPGSSIYLYENGKLTDTQFQPVSKPPPPIVKNVLERSVSLKLQKSPTGETVQYRVEYQQVNADSGAEEQWLVKNTSDEDFTLTGLEFGKQYLIRYRIVGKVGVSEASDTIGSIPSSDILKELEATDNQLLKTLETRLANSEAQIEKLQKEIRDKPKVAFSASLGLNGFFGPFNADTTVVYKFVFSNVGDAYKSTGIFTAPVRGVYYFSFFYHCMVSNPTVLALYRNGKQEALMKHHKSGCHTENGGNALTLLLEKGDRVYMVLRKNTWIWDNVSENVSMFSGFLINAM</sequence>
<dbReference type="PROSITE" id="PS50853">
    <property type="entry name" value="FN3"/>
    <property type="match status" value="1"/>
</dbReference>
<evidence type="ECO:0000259" key="2">
    <source>
        <dbReference type="PROSITE" id="PS50871"/>
    </source>
</evidence>
<dbReference type="CDD" id="cd00063">
    <property type="entry name" value="FN3"/>
    <property type="match status" value="1"/>
</dbReference>
<dbReference type="OrthoDB" id="8954335at2759"/>
<dbReference type="InterPro" id="IPR040581">
    <property type="entry name" value="Thioredoxin_11"/>
</dbReference>
<dbReference type="Gene3D" id="2.60.40.10">
    <property type="entry name" value="Immunoglobulins"/>
    <property type="match status" value="1"/>
</dbReference>
<dbReference type="InterPro" id="IPR003961">
    <property type="entry name" value="FN3_dom"/>
</dbReference>
<gene>
    <name evidence="3" type="ORF">DPX16_8240</name>
</gene>
<feature type="domain" description="C1q" evidence="2">
    <location>
        <begin position="641"/>
        <end position="777"/>
    </location>
</feature>
<dbReference type="PANTHER" id="PTHR31594:SF11">
    <property type="entry name" value="NEOVERRUCOTOXIN SUBUNIT ALPHA-LIKE ISOFORM X1-RELATED"/>
    <property type="match status" value="1"/>
</dbReference>
<dbReference type="SUPFAM" id="SSF49842">
    <property type="entry name" value="TNF-like"/>
    <property type="match status" value="1"/>
</dbReference>
<dbReference type="Proteomes" id="UP000281406">
    <property type="component" value="Unassembled WGS sequence"/>
</dbReference>
<name>A0A3N0Y8Q4_ANAGA</name>
<reference evidence="3 4" key="1">
    <citation type="submission" date="2018-10" db="EMBL/GenBank/DDBJ databases">
        <title>Genome assembly for a Yunnan-Guizhou Plateau 3E fish, Anabarilius grahami (Regan), and its evolutionary and genetic applications.</title>
        <authorList>
            <person name="Jiang W."/>
        </authorList>
    </citation>
    <scope>NUCLEOTIDE SEQUENCE [LARGE SCALE GENOMIC DNA]</scope>
    <source>
        <strain evidence="3">AG-KIZ</strain>
        <tissue evidence="3">Muscle</tissue>
    </source>
</reference>
<accession>A0A3N0Y8Q4</accession>
<dbReference type="InterPro" id="IPR048997">
    <property type="entry name" value="Stonustoxin-like_helical"/>
</dbReference>
<dbReference type="EMBL" id="RJVU01049825">
    <property type="protein sequence ID" value="ROL42361.1"/>
    <property type="molecule type" value="Genomic_DNA"/>
</dbReference>
<proteinExistence type="predicted"/>
<comment type="caution">
    <text evidence="3">The sequence shown here is derived from an EMBL/GenBank/DDBJ whole genome shotgun (WGS) entry which is preliminary data.</text>
</comment>
<dbReference type="Pfam" id="PF00041">
    <property type="entry name" value="fn3"/>
    <property type="match status" value="1"/>
</dbReference>
<dbReference type="Gene3D" id="2.60.120.40">
    <property type="match status" value="1"/>
</dbReference>
<keyword evidence="4" id="KW-1185">Reference proteome</keyword>
<dbReference type="InterPro" id="IPR001073">
    <property type="entry name" value="C1q_dom"/>
</dbReference>
<dbReference type="Pfam" id="PF00386">
    <property type="entry name" value="C1q"/>
    <property type="match status" value="1"/>
</dbReference>
<dbReference type="Pfam" id="PF18078">
    <property type="entry name" value="Thioredoxin_11"/>
    <property type="match status" value="1"/>
</dbReference>
<organism evidence="3 4">
    <name type="scientific">Anabarilius grahami</name>
    <name type="common">Kanglang fish</name>
    <name type="synonym">Barilius grahami</name>
    <dbReference type="NCBI Taxonomy" id="495550"/>
    <lineage>
        <taxon>Eukaryota</taxon>
        <taxon>Metazoa</taxon>
        <taxon>Chordata</taxon>
        <taxon>Craniata</taxon>
        <taxon>Vertebrata</taxon>
        <taxon>Euteleostomi</taxon>
        <taxon>Actinopterygii</taxon>
        <taxon>Neopterygii</taxon>
        <taxon>Teleostei</taxon>
        <taxon>Ostariophysi</taxon>
        <taxon>Cypriniformes</taxon>
        <taxon>Xenocyprididae</taxon>
        <taxon>Xenocypridinae</taxon>
        <taxon>Xenocypridinae incertae sedis</taxon>
        <taxon>Anabarilius</taxon>
    </lineage>
</organism>
<dbReference type="InterPro" id="IPR036116">
    <property type="entry name" value="FN3_sf"/>
</dbReference>
<dbReference type="Pfam" id="PF21109">
    <property type="entry name" value="Stonustoxin_helical"/>
    <property type="match status" value="1"/>
</dbReference>
<dbReference type="PRINTS" id="PR00007">
    <property type="entry name" value="COMPLEMNTC1Q"/>
</dbReference>
<dbReference type="SUPFAM" id="SSF49265">
    <property type="entry name" value="Fibronectin type III"/>
    <property type="match status" value="1"/>
</dbReference>
<evidence type="ECO:0000313" key="3">
    <source>
        <dbReference type="EMBL" id="ROL42361.1"/>
    </source>
</evidence>
<evidence type="ECO:0000313" key="4">
    <source>
        <dbReference type="Proteomes" id="UP000281406"/>
    </source>
</evidence>
<dbReference type="PANTHER" id="PTHR31594">
    <property type="entry name" value="AIG1-TYPE G DOMAIN-CONTAINING PROTEIN"/>
    <property type="match status" value="1"/>
</dbReference>
<dbReference type="SMART" id="SM00110">
    <property type="entry name" value="C1Q"/>
    <property type="match status" value="1"/>
</dbReference>
<dbReference type="InterPro" id="IPR008983">
    <property type="entry name" value="Tumour_necrosis_fac-like_dom"/>
</dbReference>
<dbReference type="AlphaFoldDB" id="A0A3N0Y8Q4"/>
<dbReference type="InterPro" id="IPR013783">
    <property type="entry name" value="Ig-like_fold"/>
</dbReference>
<protein>
    <submittedName>
        <fullName evidence="3">Neoverrucotoxin subunit beta</fullName>
    </submittedName>
</protein>
<dbReference type="PROSITE" id="PS50871">
    <property type="entry name" value="C1Q"/>
    <property type="match status" value="1"/>
</dbReference>
<evidence type="ECO:0000259" key="1">
    <source>
        <dbReference type="PROSITE" id="PS50853"/>
    </source>
</evidence>
<dbReference type="Pfam" id="PF24674">
    <property type="entry name" value="MACPF_SNTX"/>
    <property type="match status" value="1"/>
</dbReference>
<dbReference type="InterPro" id="IPR052090">
    <property type="entry name" value="Cytolytic_pore-forming_toxin"/>
</dbReference>